<name>A7SHE2_NEMVE</name>
<evidence type="ECO:0000256" key="1">
    <source>
        <dbReference type="PROSITE-ProRule" id="PRU01211"/>
    </source>
</evidence>
<dbReference type="GO" id="GO:0005615">
    <property type="term" value="C:extracellular space"/>
    <property type="evidence" value="ECO:0000318"/>
    <property type="project" value="GO_Central"/>
</dbReference>
<keyword evidence="1 2" id="KW-0479">Metal-binding</keyword>
<feature type="binding site" evidence="1">
    <location>
        <position position="88"/>
    </location>
    <ligand>
        <name>Zn(2+)</name>
        <dbReference type="ChEBI" id="CHEBI:29105"/>
        <note>catalytic</note>
    </ligand>
</feature>
<dbReference type="InterPro" id="IPR024079">
    <property type="entry name" value="MetalloPept_cat_dom_sf"/>
</dbReference>
<dbReference type="eggNOG" id="KOG3714">
    <property type="taxonomic scope" value="Eukaryota"/>
</dbReference>
<gene>
    <name evidence="4" type="ORF">NEMVEDRAFT_v1g118469</name>
</gene>
<evidence type="ECO:0000313" key="4">
    <source>
        <dbReference type="EMBL" id="EDO36900.1"/>
    </source>
</evidence>
<comment type="caution">
    <text evidence="1">Lacks conserved residue(s) required for the propagation of feature annotation.</text>
</comment>
<comment type="cofactor">
    <cofactor evidence="1 2">
        <name>Zn(2+)</name>
        <dbReference type="ChEBI" id="CHEBI:29105"/>
    </cofactor>
    <text evidence="1 2">Binds 1 zinc ion per subunit.</text>
</comment>
<dbReference type="FunFam" id="3.40.390.10:FF:000185">
    <property type="match status" value="1"/>
</dbReference>
<dbReference type="PhylomeDB" id="A7SHE2"/>
<feature type="domain" description="Peptidase M12A" evidence="3">
    <location>
        <begin position="1"/>
        <end position="181"/>
    </location>
</feature>
<reference evidence="4 5" key="1">
    <citation type="journal article" date="2007" name="Science">
        <title>Sea anemone genome reveals ancestral eumetazoan gene repertoire and genomic organization.</title>
        <authorList>
            <person name="Putnam N.H."/>
            <person name="Srivastava M."/>
            <person name="Hellsten U."/>
            <person name="Dirks B."/>
            <person name="Chapman J."/>
            <person name="Salamov A."/>
            <person name="Terry A."/>
            <person name="Shapiro H."/>
            <person name="Lindquist E."/>
            <person name="Kapitonov V.V."/>
            <person name="Jurka J."/>
            <person name="Genikhovich G."/>
            <person name="Grigoriev I.V."/>
            <person name="Lucas S.M."/>
            <person name="Steele R.E."/>
            <person name="Finnerty J.R."/>
            <person name="Technau U."/>
            <person name="Martindale M.Q."/>
            <person name="Rokhsar D.S."/>
        </authorList>
    </citation>
    <scope>NUCLEOTIDE SEQUENCE [LARGE SCALE GENOMIC DNA]</scope>
    <source>
        <strain evidence="5">CH2 X CH6</strain>
    </source>
</reference>
<dbReference type="GO" id="GO:0004222">
    <property type="term" value="F:metalloendopeptidase activity"/>
    <property type="evidence" value="ECO:0000318"/>
    <property type="project" value="GO_Central"/>
</dbReference>
<dbReference type="GO" id="GO:0006508">
    <property type="term" value="P:proteolysis"/>
    <property type="evidence" value="ECO:0007669"/>
    <property type="project" value="UniProtKB-KW"/>
</dbReference>
<dbReference type="Gene3D" id="3.40.390.10">
    <property type="entry name" value="Collagenase (Catalytic Domain)"/>
    <property type="match status" value="1"/>
</dbReference>
<keyword evidence="1 2" id="KW-0645">Protease</keyword>
<evidence type="ECO:0000313" key="5">
    <source>
        <dbReference type="Proteomes" id="UP000001593"/>
    </source>
</evidence>
<dbReference type="PROSITE" id="PS51864">
    <property type="entry name" value="ASTACIN"/>
    <property type="match status" value="1"/>
</dbReference>
<dbReference type="GO" id="GO:0008270">
    <property type="term" value="F:zinc ion binding"/>
    <property type="evidence" value="ECO:0007669"/>
    <property type="project" value="UniProtKB-UniRule"/>
</dbReference>
<dbReference type="InParanoid" id="A7SHE2"/>
<dbReference type="Pfam" id="PF01400">
    <property type="entry name" value="Astacin"/>
    <property type="match status" value="1"/>
</dbReference>
<dbReference type="InterPro" id="IPR001506">
    <property type="entry name" value="Peptidase_M12A"/>
</dbReference>
<dbReference type="EMBL" id="DS469659">
    <property type="protein sequence ID" value="EDO36900.1"/>
    <property type="molecule type" value="Genomic_DNA"/>
</dbReference>
<feature type="non-terminal residue" evidence="4">
    <location>
        <position position="187"/>
    </location>
</feature>
<dbReference type="SMART" id="SM00235">
    <property type="entry name" value="ZnMc"/>
    <property type="match status" value="1"/>
</dbReference>
<dbReference type="EC" id="3.4.24.-" evidence="2"/>
<dbReference type="CDD" id="cd04280">
    <property type="entry name" value="ZnMc_astacin_like"/>
    <property type="match status" value="1"/>
</dbReference>
<keyword evidence="1 2" id="KW-0482">Metalloprotease</keyword>
<dbReference type="Proteomes" id="UP000001593">
    <property type="component" value="Unassembled WGS sequence"/>
</dbReference>
<dbReference type="PRINTS" id="PR00480">
    <property type="entry name" value="ASTACIN"/>
</dbReference>
<evidence type="ECO:0000259" key="3">
    <source>
        <dbReference type="PROSITE" id="PS51864"/>
    </source>
</evidence>
<organism evidence="4 5">
    <name type="scientific">Nematostella vectensis</name>
    <name type="common">Starlet sea anemone</name>
    <dbReference type="NCBI Taxonomy" id="45351"/>
    <lineage>
        <taxon>Eukaryota</taxon>
        <taxon>Metazoa</taxon>
        <taxon>Cnidaria</taxon>
        <taxon>Anthozoa</taxon>
        <taxon>Hexacorallia</taxon>
        <taxon>Actiniaria</taxon>
        <taxon>Edwardsiidae</taxon>
        <taxon>Nematostella</taxon>
    </lineage>
</organism>
<dbReference type="PANTHER" id="PTHR10127:SF861">
    <property type="entry name" value="DORSAL-VENTRAL PATTERNING PROTEIN TOLLOID-RELATED"/>
    <property type="match status" value="1"/>
</dbReference>
<sequence length="187" mass="21671">WPQGKIPYTFSDDIGETGRELAERAMNHWMSRTCLRFSPRRREHAYIEFQYDGYVQITKKRTRSHRVSIPCPLGSVIHELGHGIGFFHEHSRPDRDEYVNINVNNMREGAESNFRKDNGYFVDSRGQDYDYGSIMHYSKYQGNNAFNAVVMEPIQRGAEIGQRDGLSAGDIRQTNLMYKCNGKTKLP</sequence>
<evidence type="ECO:0000256" key="2">
    <source>
        <dbReference type="RuleBase" id="RU361183"/>
    </source>
</evidence>
<feature type="binding site" evidence="1">
    <location>
        <position position="78"/>
    </location>
    <ligand>
        <name>Zn(2+)</name>
        <dbReference type="ChEBI" id="CHEBI:29105"/>
        <note>catalytic</note>
    </ligand>
</feature>
<dbReference type="SUPFAM" id="SSF55486">
    <property type="entry name" value="Metalloproteases ('zincins'), catalytic domain"/>
    <property type="match status" value="1"/>
</dbReference>
<protein>
    <recommendedName>
        <fullName evidence="2">Metalloendopeptidase</fullName>
        <ecNumber evidence="2">3.4.24.-</ecNumber>
    </recommendedName>
</protein>
<keyword evidence="1 2" id="KW-0378">Hydrolase</keyword>
<dbReference type="InterPro" id="IPR006026">
    <property type="entry name" value="Peptidase_Metallo"/>
</dbReference>
<dbReference type="OMA" id="RFRERRC"/>
<dbReference type="HOGENOM" id="CLU_017286_4_0_1"/>
<dbReference type="InterPro" id="IPR034035">
    <property type="entry name" value="Astacin-like_dom"/>
</dbReference>
<accession>A7SHE2</accession>
<keyword evidence="5" id="KW-1185">Reference proteome</keyword>
<feature type="binding site" evidence="1">
    <location>
        <position position="82"/>
    </location>
    <ligand>
        <name>Zn(2+)</name>
        <dbReference type="ChEBI" id="CHEBI:29105"/>
        <note>catalytic</note>
    </ligand>
</feature>
<feature type="active site" evidence="1">
    <location>
        <position position="79"/>
    </location>
</feature>
<keyword evidence="1 2" id="KW-0862">Zinc</keyword>
<dbReference type="PANTHER" id="PTHR10127">
    <property type="entry name" value="DISCOIDIN, CUB, EGF, LAMININ , AND ZINC METALLOPROTEASE DOMAIN CONTAINING"/>
    <property type="match status" value="1"/>
</dbReference>
<proteinExistence type="predicted"/>
<dbReference type="STRING" id="45351.A7SHE2"/>
<dbReference type="AlphaFoldDB" id="A7SHE2"/>